<sequence length="120" mass="14447">MSDFIRIKRVYEKADEQDGFRVLVDRLWPRGLSKEDAQIDWWAKDLAPSDKLRKRFHKDRDFEVFAKDYRQELTVENAVRLFKKAGNHRVITLLYASKDQQQNNARVLRDFLDECQSDRE</sequence>
<keyword evidence="2" id="KW-1185">Reference proteome</keyword>
<dbReference type="PANTHER" id="PTHR36849:SF1">
    <property type="entry name" value="CYTOPLASMIC PROTEIN"/>
    <property type="match status" value="1"/>
</dbReference>
<dbReference type="RefSeq" id="WP_380703878.1">
    <property type="nucleotide sequence ID" value="NZ_JBHSAP010000009.1"/>
</dbReference>
<protein>
    <submittedName>
        <fullName evidence="1">DUF488 domain-containing protein</fullName>
    </submittedName>
</protein>
<dbReference type="Pfam" id="PF22752">
    <property type="entry name" value="DUF488-N3i"/>
    <property type="match status" value="1"/>
</dbReference>
<reference evidence="2" key="1">
    <citation type="journal article" date="2019" name="Int. J. Syst. Evol. Microbiol.">
        <title>The Global Catalogue of Microorganisms (GCM) 10K type strain sequencing project: providing services to taxonomists for standard genome sequencing and annotation.</title>
        <authorList>
            <consortium name="The Broad Institute Genomics Platform"/>
            <consortium name="The Broad Institute Genome Sequencing Center for Infectious Disease"/>
            <person name="Wu L."/>
            <person name="Ma J."/>
        </authorList>
    </citation>
    <scope>NUCLEOTIDE SEQUENCE [LARGE SCALE GENOMIC DNA]</scope>
    <source>
        <strain evidence="2">IBRC-M 10813</strain>
    </source>
</reference>
<organism evidence="1 2">
    <name type="scientific">Salinithrix halophila</name>
    <dbReference type="NCBI Taxonomy" id="1485204"/>
    <lineage>
        <taxon>Bacteria</taxon>
        <taxon>Bacillati</taxon>
        <taxon>Bacillota</taxon>
        <taxon>Bacilli</taxon>
        <taxon>Bacillales</taxon>
        <taxon>Thermoactinomycetaceae</taxon>
        <taxon>Salinithrix</taxon>
    </lineage>
</organism>
<dbReference type="Proteomes" id="UP001595843">
    <property type="component" value="Unassembled WGS sequence"/>
</dbReference>
<dbReference type="EMBL" id="JBHSAP010000009">
    <property type="protein sequence ID" value="MFC4076700.1"/>
    <property type="molecule type" value="Genomic_DNA"/>
</dbReference>
<comment type="caution">
    <text evidence="1">The sequence shown here is derived from an EMBL/GenBank/DDBJ whole genome shotgun (WGS) entry which is preliminary data.</text>
</comment>
<evidence type="ECO:0000313" key="1">
    <source>
        <dbReference type="EMBL" id="MFC4076700.1"/>
    </source>
</evidence>
<dbReference type="PANTHER" id="PTHR36849">
    <property type="entry name" value="CYTOPLASMIC PROTEIN-RELATED"/>
    <property type="match status" value="1"/>
</dbReference>
<name>A0ABV8JE39_9BACL</name>
<dbReference type="InterPro" id="IPR052552">
    <property type="entry name" value="YeaO-like"/>
</dbReference>
<accession>A0ABV8JE39</accession>
<gene>
    <name evidence="1" type="ORF">ACFOUO_07745</name>
</gene>
<evidence type="ECO:0000313" key="2">
    <source>
        <dbReference type="Proteomes" id="UP001595843"/>
    </source>
</evidence>
<proteinExistence type="predicted"/>